<protein>
    <submittedName>
        <fullName evidence="1">Uncharacterized protein</fullName>
    </submittedName>
</protein>
<evidence type="ECO:0000313" key="1">
    <source>
        <dbReference type="EMBL" id="GAG15699.1"/>
    </source>
</evidence>
<dbReference type="AlphaFoldDB" id="X0VC58"/>
<reference evidence="1" key="1">
    <citation type="journal article" date="2014" name="Front. Microbiol.">
        <title>High frequency of phylogenetically diverse reductive dehalogenase-homologous genes in deep subseafloor sedimentary metagenomes.</title>
        <authorList>
            <person name="Kawai M."/>
            <person name="Futagami T."/>
            <person name="Toyoda A."/>
            <person name="Takaki Y."/>
            <person name="Nishi S."/>
            <person name="Hori S."/>
            <person name="Arai W."/>
            <person name="Tsubouchi T."/>
            <person name="Morono Y."/>
            <person name="Uchiyama I."/>
            <person name="Ito T."/>
            <person name="Fujiyama A."/>
            <person name="Inagaki F."/>
            <person name="Takami H."/>
        </authorList>
    </citation>
    <scope>NUCLEOTIDE SEQUENCE</scope>
    <source>
        <strain evidence="1">Expedition CK06-06</strain>
    </source>
</reference>
<organism evidence="1">
    <name type="scientific">marine sediment metagenome</name>
    <dbReference type="NCBI Taxonomy" id="412755"/>
    <lineage>
        <taxon>unclassified sequences</taxon>
        <taxon>metagenomes</taxon>
        <taxon>ecological metagenomes</taxon>
    </lineage>
</organism>
<name>X0VC58_9ZZZZ</name>
<comment type="caution">
    <text evidence="1">The sequence shown here is derived from an EMBL/GenBank/DDBJ whole genome shotgun (WGS) entry which is preliminary data.</text>
</comment>
<sequence>MEFVISLATRGAMDKTLVPGETYGILVAYNNTSDSFAARHSRRGSGMRLDAAP</sequence>
<gene>
    <name evidence="1" type="ORF">S01H1_54218</name>
</gene>
<proteinExistence type="predicted"/>
<dbReference type="EMBL" id="BARS01035163">
    <property type="protein sequence ID" value="GAG15699.1"/>
    <property type="molecule type" value="Genomic_DNA"/>
</dbReference>
<accession>X0VC58</accession>